<comment type="caution">
    <text evidence="1">The sequence shown here is derived from an EMBL/GenBank/DDBJ whole genome shotgun (WGS) entry which is preliminary data.</text>
</comment>
<dbReference type="Proteomes" id="UP001202248">
    <property type="component" value="Unassembled WGS sequence"/>
</dbReference>
<proteinExistence type="predicted"/>
<protein>
    <submittedName>
        <fullName evidence="1">Uncharacterized protein</fullName>
    </submittedName>
</protein>
<sequence>MAGEDDVNLQEFVDFFPEVQLPFMYADSSLYAKTDDSLLISPEIFNEFTPDSILKTSFNNEIPKLYAIGKFKEKDGATYLLSKAASAKHKIMFITAYNDKTEFLAGFPAMKSKKDKGTTTSITIDKLYNINKKTVKKLSNDIEISGDDVYVLNNAVKKFMLIMTDSLGDDAELINPIDTLSKEYRYAGDYGSGNRNIISIRDNVKSGRISFFIHLEEKNSQCSGELRGEANIVSDNIVEYRQPGDPCVLQFKFDKSGVTLNEVEGCGSRMGALDCTFNGRYPKRKVTKKYL</sequence>
<evidence type="ECO:0000313" key="1">
    <source>
        <dbReference type="EMBL" id="MCH5598350.1"/>
    </source>
</evidence>
<evidence type="ECO:0000313" key="2">
    <source>
        <dbReference type="Proteomes" id="UP001202248"/>
    </source>
</evidence>
<name>A0ABS9SJ21_9BACT</name>
<dbReference type="EMBL" id="JAKWBL010000001">
    <property type="protein sequence ID" value="MCH5598350.1"/>
    <property type="molecule type" value="Genomic_DNA"/>
</dbReference>
<dbReference type="RefSeq" id="WP_240828550.1">
    <property type="nucleotide sequence ID" value="NZ_JAKWBL010000001.1"/>
</dbReference>
<accession>A0ABS9SJ21</accession>
<keyword evidence="2" id="KW-1185">Reference proteome</keyword>
<gene>
    <name evidence="1" type="ORF">MKP09_10715</name>
</gene>
<organism evidence="1 2">
    <name type="scientific">Niabella ginsengisoli</name>
    <dbReference type="NCBI Taxonomy" id="522298"/>
    <lineage>
        <taxon>Bacteria</taxon>
        <taxon>Pseudomonadati</taxon>
        <taxon>Bacteroidota</taxon>
        <taxon>Chitinophagia</taxon>
        <taxon>Chitinophagales</taxon>
        <taxon>Chitinophagaceae</taxon>
        <taxon>Niabella</taxon>
    </lineage>
</organism>
<reference evidence="1 2" key="1">
    <citation type="submission" date="2022-02" db="EMBL/GenBank/DDBJ databases">
        <authorList>
            <person name="Min J."/>
        </authorList>
    </citation>
    <scope>NUCLEOTIDE SEQUENCE [LARGE SCALE GENOMIC DNA]</scope>
    <source>
        <strain evidence="1 2">GR10-1</strain>
    </source>
</reference>